<dbReference type="PANTHER" id="PTHR40980:SF4">
    <property type="entry name" value="TONB-DEPENDENT RECEPTOR-LIKE BETA-BARREL DOMAIN-CONTAINING PROTEIN"/>
    <property type="match status" value="1"/>
</dbReference>
<dbReference type="AlphaFoldDB" id="A0A4Q9HEF0"/>
<comment type="subcellular location">
    <subcellularLocation>
        <location evidence="1">Cell outer membrane</location>
    </subcellularLocation>
</comment>
<dbReference type="GO" id="GO:0009279">
    <property type="term" value="C:cell outer membrane"/>
    <property type="evidence" value="ECO:0007669"/>
    <property type="project" value="UniProtKB-SubCell"/>
</dbReference>
<reference evidence="5 6" key="1">
    <citation type="submission" date="2019-02" db="EMBL/GenBank/DDBJ databases">
        <title>Pedobacter kyonggii whole genome sequence analysis.</title>
        <authorList>
            <person name="Dahal R.H."/>
        </authorList>
    </citation>
    <scope>NUCLEOTIDE SEQUENCE [LARGE SCALE GENOMIC DNA]</scope>
    <source>
        <strain evidence="5 6">K-4-11-1</strain>
    </source>
</reference>
<accession>A0A4Q9HEF0</accession>
<protein>
    <submittedName>
        <fullName evidence="5">TonB-dependent receptor</fullName>
    </submittedName>
</protein>
<dbReference type="InterPro" id="IPR036942">
    <property type="entry name" value="Beta-barrel_TonB_sf"/>
</dbReference>
<comment type="caution">
    <text evidence="5">The sequence shown here is derived from an EMBL/GenBank/DDBJ whole genome shotgun (WGS) entry which is preliminary data.</text>
</comment>
<evidence type="ECO:0000313" key="6">
    <source>
        <dbReference type="Proteomes" id="UP000291819"/>
    </source>
</evidence>
<keyword evidence="6" id="KW-1185">Reference proteome</keyword>
<gene>
    <name evidence="5" type="ORF">EYS08_07375</name>
</gene>
<dbReference type="Pfam" id="PF13620">
    <property type="entry name" value="CarboxypepD_reg"/>
    <property type="match status" value="1"/>
</dbReference>
<sequence length="832" mass="93493">MHMRYRNLFAHFFENKHLKMKTLYRIPLIVTFLFTVAAGFAQTNPKPNISGVILDETQKPADYVTVVLFKASDSSVVKTAFTDPNGAFNFNVSGKGSYFYKASYMGYKTLKSKTIVLTEDNQKADFGTAQLTASTQNLKEVNVAVTKPLIERKMDKIVMNVSNSSVMTGSTALEVLQKAPGVTVDQNDKISMMGKQGVLIQLDGKQTYMSSADVANLLRNMQSSDIESIELITNPSSKYDASGNSGIINIKTKKNKNGGTNGSVNGSLGYGKNLRANAGINLNHRTQKLNLFSNYNYGKFERDNLIAIDRISNGTPDTYFMQVGESNRKQYNNNFKAGLDYFIDKKNTIGLLVNGYFNHGNETAVNNTLIGPSFNQVDSTLITNSLQANKYNNVSYNLNYKSVLDTAGSEISADVDYSKYKGNDGSNYENDYRFPNGDRIRPIRYTRNNTPSIIDIKAFKVDYNVSLNKTVKLEAGVKSSWVKTDNDLQAEELVSNAWQNDVKRSNQFVYDENVNAAYTNINKQFKNTSVQIGLRVEQTNSKGNLITTNTVVERNYWDFFPTLFVQQTLSKNNQLGFSYSRRIDRPSYDALNPFIYYLDEFTYSKGNPFLNPQYTHNFELSYTLLQKYMLSIGYSRVNDVIAEVILPDAANQSLYQTNANIATNISYNANLNVPVQITKWWQTNNNLNVFYLSFKSPDLAGSALKTGKTSFQFKSQQTFTIMDGFTAEINGSYESPLDYGTLSLKARYYVDAGLSKSLFNKKASLKLALSDVFNMSENNLSSAYPGLTYSVHQKNETQIGRISFTYRFGKNEIKPARRRATGTEAEQGRMKN</sequence>
<evidence type="ECO:0000256" key="3">
    <source>
        <dbReference type="ARBA" id="ARBA00023237"/>
    </source>
</evidence>
<name>A0A4Q9HEF0_9SPHI</name>
<dbReference type="SUPFAM" id="SSF56935">
    <property type="entry name" value="Porins"/>
    <property type="match status" value="1"/>
</dbReference>
<dbReference type="InterPro" id="IPR008969">
    <property type="entry name" value="CarboxyPept-like_regulatory"/>
</dbReference>
<dbReference type="OrthoDB" id="606851at2"/>
<dbReference type="Gene3D" id="2.40.170.20">
    <property type="entry name" value="TonB-dependent receptor, beta-barrel domain"/>
    <property type="match status" value="1"/>
</dbReference>
<evidence type="ECO:0000256" key="1">
    <source>
        <dbReference type="ARBA" id="ARBA00004442"/>
    </source>
</evidence>
<evidence type="ECO:0000256" key="2">
    <source>
        <dbReference type="ARBA" id="ARBA00023136"/>
    </source>
</evidence>
<organism evidence="5 6">
    <name type="scientific">Pedobacter kyonggii</name>
    <dbReference type="NCBI Taxonomy" id="1926871"/>
    <lineage>
        <taxon>Bacteria</taxon>
        <taxon>Pseudomonadati</taxon>
        <taxon>Bacteroidota</taxon>
        <taxon>Sphingobacteriia</taxon>
        <taxon>Sphingobacteriales</taxon>
        <taxon>Sphingobacteriaceae</taxon>
        <taxon>Pedobacter</taxon>
    </lineage>
</organism>
<dbReference type="Gene3D" id="2.170.130.10">
    <property type="entry name" value="TonB-dependent receptor, plug domain"/>
    <property type="match status" value="1"/>
</dbReference>
<dbReference type="EMBL" id="SIXF01000005">
    <property type="protein sequence ID" value="TBO43164.1"/>
    <property type="molecule type" value="Genomic_DNA"/>
</dbReference>
<proteinExistence type="predicted"/>
<keyword evidence="3" id="KW-0998">Cell outer membrane</keyword>
<evidence type="ECO:0000313" key="5">
    <source>
        <dbReference type="EMBL" id="TBO43164.1"/>
    </source>
</evidence>
<dbReference type="Gene3D" id="2.60.40.1120">
    <property type="entry name" value="Carboxypeptidase-like, regulatory domain"/>
    <property type="match status" value="1"/>
</dbReference>
<evidence type="ECO:0000259" key="4">
    <source>
        <dbReference type="Pfam" id="PF14905"/>
    </source>
</evidence>
<keyword evidence="2" id="KW-0472">Membrane</keyword>
<dbReference type="InterPro" id="IPR041700">
    <property type="entry name" value="OMP_b-brl_3"/>
</dbReference>
<dbReference type="Proteomes" id="UP000291819">
    <property type="component" value="Unassembled WGS sequence"/>
</dbReference>
<dbReference type="PANTHER" id="PTHR40980">
    <property type="entry name" value="PLUG DOMAIN-CONTAINING PROTEIN"/>
    <property type="match status" value="1"/>
</dbReference>
<dbReference type="Pfam" id="PF14905">
    <property type="entry name" value="OMP_b-brl_3"/>
    <property type="match status" value="1"/>
</dbReference>
<keyword evidence="5" id="KW-0675">Receptor</keyword>
<dbReference type="SUPFAM" id="SSF49464">
    <property type="entry name" value="Carboxypeptidase regulatory domain-like"/>
    <property type="match status" value="1"/>
</dbReference>
<dbReference type="InterPro" id="IPR037066">
    <property type="entry name" value="Plug_dom_sf"/>
</dbReference>
<feature type="domain" description="Outer membrane protein beta-barrel" evidence="4">
    <location>
        <begin position="404"/>
        <end position="806"/>
    </location>
</feature>